<gene>
    <name evidence="2" type="ORF">SAMN04489750_0480</name>
</gene>
<accession>A0A2Y8ZTM2</accession>
<dbReference type="AlphaFoldDB" id="A0A2Y8ZTM2"/>
<proteinExistence type="predicted"/>
<keyword evidence="3" id="KW-1185">Reference proteome</keyword>
<name>A0A2Y8ZTM2_9MICO</name>
<organism evidence="2 3">
    <name type="scientific">Branchiibius hedensis</name>
    <dbReference type="NCBI Taxonomy" id="672460"/>
    <lineage>
        <taxon>Bacteria</taxon>
        <taxon>Bacillati</taxon>
        <taxon>Actinomycetota</taxon>
        <taxon>Actinomycetes</taxon>
        <taxon>Micrococcales</taxon>
        <taxon>Dermacoccaceae</taxon>
        <taxon>Branchiibius</taxon>
    </lineage>
</organism>
<evidence type="ECO:0000256" key="1">
    <source>
        <dbReference type="SAM" id="Phobius"/>
    </source>
</evidence>
<protein>
    <recommendedName>
        <fullName evidence="4">TadE-like protein</fullName>
    </recommendedName>
</protein>
<dbReference type="RefSeq" id="WP_170119723.1">
    <property type="nucleotide sequence ID" value="NZ_QGDN01000001.1"/>
</dbReference>
<evidence type="ECO:0000313" key="2">
    <source>
        <dbReference type="EMBL" id="SSA33207.1"/>
    </source>
</evidence>
<keyword evidence="1" id="KW-1133">Transmembrane helix</keyword>
<reference evidence="3" key="1">
    <citation type="submission" date="2016-10" db="EMBL/GenBank/DDBJ databases">
        <authorList>
            <person name="Varghese N."/>
            <person name="Submissions S."/>
        </authorList>
    </citation>
    <scope>NUCLEOTIDE SEQUENCE [LARGE SCALE GENOMIC DNA]</scope>
    <source>
        <strain evidence="3">DSM 22951</strain>
    </source>
</reference>
<keyword evidence="1" id="KW-0472">Membrane</keyword>
<dbReference type="EMBL" id="UESZ01000001">
    <property type="protein sequence ID" value="SSA33207.1"/>
    <property type="molecule type" value="Genomic_DNA"/>
</dbReference>
<feature type="transmembrane region" description="Helical" evidence="1">
    <location>
        <begin position="16"/>
        <end position="36"/>
    </location>
</feature>
<keyword evidence="1" id="KW-0812">Transmembrane</keyword>
<sequence length="146" mass="15209">MNAVRRRLGAAEGGSAVIEFLVVGIVLTLPVFYLIITLARLQAGTYAVTAAARESARTFVAADDPVSANQRASAAARLAFQDQGFGSAGQVSARCAGVCLSRGSSVTTRADLSVDLPLIPDFLRGVVPSSISVSATHTEAVDRFKR</sequence>
<evidence type="ECO:0000313" key="3">
    <source>
        <dbReference type="Proteomes" id="UP000250028"/>
    </source>
</evidence>
<dbReference type="Proteomes" id="UP000250028">
    <property type="component" value="Unassembled WGS sequence"/>
</dbReference>
<evidence type="ECO:0008006" key="4">
    <source>
        <dbReference type="Google" id="ProtNLM"/>
    </source>
</evidence>